<feature type="compositionally biased region" description="Basic and acidic residues" evidence="6">
    <location>
        <begin position="581"/>
        <end position="591"/>
    </location>
</feature>
<dbReference type="PRINTS" id="PR00031">
    <property type="entry name" value="HTHREPRESSR"/>
</dbReference>
<sequence length="851" mass="97273">MDTGLPKLMNNNSAYANYSHIGISQKSPYPLIDPFFQHSSDSLQSRTPSVIMPNLQNEHTEQLLNDYLPSATHQKHSDSSSYEMSTKRLKLETDLYLNEFHSSRKCDSTNSIAPCDLRAEVHEVDYETSHQQARGNDLSVNTQLMHNTIENVPNMSNYSFWNKLNTYPVFPYHYNSHNFSVNINNSNNIYNAFNNNNQLSNYYDQYMYNSAFRYPYSSNNTYNVSILQSCSPNGTSRHYYHNEQQNIKSDSRLSDTFPPFVTSQMSSSLPITAMNATSLSISSSVSDSHVNSNSPCITITTTITNTTPTIVVPLIGTSISNTHKDLIHSSQKKIVKRKSINNSDFIDPFQDDAKSNAVNHLYEASTLLKVDSSNNEHLATGTKFENNDDSQHSPISSSIDYYSRTNSVSPQEDDNTSQVNIYNNSNTDSNNNIIIKNKKLRKPRTIYSIWQLQMLNRRFIHSQYLNLTERASLASQLGLTQTQVKIWFQNKRSKLKKILRQGQDPTAFLNGQANETAEDDQMESDYDEDSHSLNCESLKLSSHIENSNQIEYSNNPHNQSHIPHSIQSNHHHFHHSTNRNEGLEVNKERTDTTNSFEKNIERTTHDYDTRYIPLNRESYFKHKIQMNSNEALNKVINEEVITMSPHQYLTYAPKLITDETQLNAFVTSEDQMSVNNIQNHLLAEKSNTNNLSCNISSHSLSQCNTHSSKSSSPYSDGKQQNHPGKIIHNEELCSHNPWSSSMPSVNQQQCNIDENISNLQNKPDYSGSNTNLNWSNDVRKSDEIKVDPLPPPWLPDLMNYQTSEVSNKISIDECKKITEHQDPMNQWCTDRPSLKPQAESTMTEVPYDYTY</sequence>
<feature type="compositionally biased region" description="Polar residues" evidence="6">
    <location>
        <begin position="552"/>
        <end position="562"/>
    </location>
</feature>
<evidence type="ECO:0000256" key="2">
    <source>
        <dbReference type="ARBA" id="ARBA00023155"/>
    </source>
</evidence>
<dbReference type="PANTHER" id="PTHR24327">
    <property type="entry name" value="HOMEOBOX PROTEIN"/>
    <property type="match status" value="1"/>
</dbReference>
<dbReference type="InterPro" id="IPR050460">
    <property type="entry name" value="Distal-less_Homeobox_TF"/>
</dbReference>
<comment type="subcellular location">
    <subcellularLocation>
        <location evidence="4 5">Nucleus</location>
    </subcellularLocation>
</comment>
<feature type="domain" description="Homeobox" evidence="7">
    <location>
        <begin position="438"/>
        <end position="498"/>
    </location>
</feature>
<evidence type="ECO:0000313" key="8">
    <source>
        <dbReference type="EMBL" id="TNN13798.1"/>
    </source>
</evidence>
<name>A0A4Z2DBK3_SCHJA</name>
<feature type="region of interest" description="Disordered" evidence="6">
    <location>
        <begin position="508"/>
        <end position="529"/>
    </location>
</feature>
<evidence type="ECO:0000256" key="5">
    <source>
        <dbReference type="RuleBase" id="RU000682"/>
    </source>
</evidence>
<keyword evidence="1 4" id="KW-0238">DNA-binding</keyword>
<gene>
    <name evidence="8" type="ORF">EWB00_002644</name>
</gene>
<dbReference type="PROSITE" id="PS50071">
    <property type="entry name" value="HOMEOBOX_2"/>
    <property type="match status" value="1"/>
</dbReference>
<evidence type="ECO:0000256" key="1">
    <source>
        <dbReference type="ARBA" id="ARBA00023125"/>
    </source>
</evidence>
<dbReference type="EMBL" id="SKCS01000184">
    <property type="protein sequence ID" value="TNN13798.1"/>
    <property type="molecule type" value="Genomic_DNA"/>
</dbReference>
<feature type="region of interest" description="Disordered" evidence="6">
    <location>
        <begin position="702"/>
        <end position="723"/>
    </location>
</feature>
<feature type="region of interest" description="Disordered" evidence="6">
    <location>
        <begin position="552"/>
        <end position="591"/>
    </location>
</feature>
<dbReference type="InterPro" id="IPR000047">
    <property type="entry name" value="HTH_motif"/>
</dbReference>
<feature type="compositionally biased region" description="Low complexity" evidence="6">
    <location>
        <begin position="420"/>
        <end position="430"/>
    </location>
</feature>
<dbReference type="AlphaFoldDB" id="A0A4Z2DBK3"/>
<dbReference type="GO" id="GO:0000981">
    <property type="term" value="F:DNA-binding transcription factor activity, RNA polymerase II-specific"/>
    <property type="evidence" value="ECO:0007669"/>
    <property type="project" value="InterPro"/>
</dbReference>
<dbReference type="GO" id="GO:0005634">
    <property type="term" value="C:nucleus"/>
    <property type="evidence" value="ECO:0007669"/>
    <property type="project" value="UniProtKB-SubCell"/>
</dbReference>
<dbReference type="Pfam" id="PF00046">
    <property type="entry name" value="Homeodomain"/>
    <property type="match status" value="1"/>
</dbReference>
<comment type="caution">
    <text evidence="8">The sequence shown here is derived from an EMBL/GenBank/DDBJ whole genome shotgun (WGS) entry which is preliminary data.</text>
</comment>
<dbReference type="GO" id="GO:0000978">
    <property type="term" value="F:RNA polymerase II cis-regulatory region sequence-specific DNA binding"/>
    <property type="evidence" value="ECO:0007669"/>
    <property type="project" value="TreeGrafter"/>
</dbReference>
<evidence type="ECO:0000256" key="6">
    <source>
        <dbReference type="SAM" id="MobiDB-lite"/>
    </source>
</evidence>
<evidence type="ECO:0000313" key="9">
    <source>
        <dbReference type="Proteomes" id="UP000311919"/>
    </source>
</evidence>
<feature type="compositionally biased region" description="Acidic residues" evidence="6">
    <location>
        <begin position="516"/>
        <end position="528"/>
    </location>
</feature>
<dbReference type="PANTHER" id="PTHR24327:SF81">
    <property type="entry name" value="HOMEOTIC PROTEIN DISTAL-LESS-RELATED"/>
    <property type="match status" value="1"/>
</dbReference>
<keyword evidence="9" id="KW-1185">Reference proteome</keyword>
<dbReference type="STRING" id="6182.A0A4Z2DBK3"/>
<dbReference type="Gene3D" id="1.10.10.60">
    <property type="entry name" value="Homeodomain-like"/>
    <property type="match status" value="1"/>
</dbReference>
<dbReference type="SMART" id="SM00389">
    <property type="entry name" value="HOX"/>
    <property type="match status" value="1"/>
</dbReference>
<dbReference type="OrthoDB" id="6159439at2759"/>
<dbReference type="CDD" id="cd00086">
    <property type="entry name" value="homeodomain"/>
    <property type="match status" value="1"/>
</dbReference>
<dbReference type="InterPro" id="IPR009057">
    <property type="entry name" value="Homeodomain-like_sf"/>
</dbReference>
<organism evidence="8 9">
    <name type="scientific">Schistosoma japonicum</name>
    <name type="common">Blood fluke</name>
    <dbReference type="NCBI Taxonomy" id="6182"/>
    <lineage>
        <taxon>Eukaryota</taxon>
        <taxon>Metazoa</taxon>
        <taxon>Spiralia</taxon>
        <taxon>Lophotrochozoa</taxon>
        <taxon>Platyhelminthes</taxon>
        <taxon>Trematoda</taxon>
        <taxon>Digenea</taxon>
        <taxon>Strigeidida</taxon>
        <taxon>Schistosomatoidea</taxon>
        <taxon>Schistosomatidae</taxon>
        <taxon>Schistosoma</taxon>
    </lineage>
</organism>
<accession>A0A4Z2DBK3</accession>
<dbReference type="PROSITE" id="PS00027">
    <property type="entry name" value="HOMEOBOX_1"/>
    <property type="match status" value="1"/>
</dbReference>
<dbReference type="InterPro" id="IPR017970">
    <property type="entry name" value="Homeobox_CS"/>
</dbReference>
<evidence type="ECO:0000256" key="3">
    <source>
        <dbReference type="ARBA" id="ARBA00023242"/>
    </source>
</evidence>
<keyword evidence="3 4" id="KW-0539">Nucleus</keyword>
<proteinExistence type="predicted"/>
<feature type="compositionally biased region" description="Polar residues" evidence="6">
    <location>
        <begin position="392"/>
        <end position="410"/>
    </location>
</feature>
<evidence type="ECO:0000259" key="7">
    <source>
        <dbReference type="PROSITE" id="PS50071"/>
    </source>
</evidence>
<protein>
    <submittedName>
        <fullName evidence="8">Homeobox protein</fullName>
    </submittedName>
</protein>
<keyword evidence="2 4" id="KW-0371">Homeobox</keyword>
<feature type="DNA-binding region" description="Homeobox" evidence="4">
    <location>
        <begin position="440"/>
        <end position="499"/>
    </location>
</feature>
<dbReference type="InterPro" id="IPR001356">
    <property type="entry name" value="HD"/>
</dbReference>
<dbReference type="SUPFAM" id="SSF46689">
    <property type="entry name" value="Homeodomain-like"/>
    <property type="match status" value="1"/>
</dbReference>
<evidence type="ECO:0000256" key="4">
    <source>
        <dbReference type="PROSITE-ProRule" id="PRU00108"/>
    </source>
</evidence>
<dbReference type="Proteomes" id="UP000311919">
    <property type="component" value="Unassembled WGS sequence"/>
</dbReference>
<reference evidence="8 9" key="1">
    <citation type="submission" date="2019-03" db="EMBL/GenBank/DDBJ databases">
        <title>An improved genome assembly of the fluke Schistosoma japonicum.</title>
        <authorList>
            <person name="Hu W."/>
            <person name="Luo F."/>
            <person name="Yin M."/>
            <person name="Mo X."/>
            <person name="Sun C."/>
            <person name="Wu Q."/>
            <person name="Zhu B."/>
            <person name="Xiang M."/>
            <person name="Wang J."/>
            <person name="Wang Y."/>
            <person name="Zhang T."/>
            <person name="Xu B."/>
            <person name="Zheng H."/>
            <person name="Feng Z."/>
        </authorList>
    </citation>
    <scope>NUCLEOTIDE SEQUENCE [LARGE SCALE GENOMIC DNA]</scope>
    <source>
        <strain evidence="8">HuSjv2</strain>
        <tissue evidence="8">Worms</tissue>
    </source>
</reference>
<feature type="region of interest" description="Disordered" evidence="6">
    <location>
        <begin position="379"/>
        <end position="430"/>
    </location>
</feature>